<gene>
    <name evidence="1" type="ORF">EU95_0130</name>
</gene>
<protein>
    <submittedName>
        <fullName evidence="1">Uncharacterized protein</fullName>
    </submittedName>
</protein>
<evidence type="ECO:0000313" key="2">
    <source>
        <dbReference type="Proteomes" id="UP000030355"/>
    </source>
</evidence>
<comment type="caution">
    <text evidence="1">The sequence shown here is derived from an EMBL/GenBank/DDBJ whole genome shotgun (WGS) entry which is preliminary data.</text>
</comment>
<reference evidence="2" key="1">
    <citation type="journal article" date="2014" name="Sci. Data">
        <title>Genomes of diverse isolates of the marine cyanobacterium Prochlorococcus.</title>
        <authorList>
            <person name="Biller S."/>
            <person name="Berube P."/>
            <person name="Thompson J."/>
            <person name="Kelly L."/>
            <person name="Roggensack S."/>
            <person name="Awad L."/>
            <person name="Roache-Johnson K."/>
            <person name="Ding H."/>
            <person name="Giovannoni S.J."/>
            <person name="Moore L.R."/>
            <person name="Chisholm S.W."/>
        </authorList>
    </citation>
    <scope>NUCLEOTIDE SEQUENCE [LARGE SCALE GENOMIC DNA]</scope>
    <source>
        <strain evidence="2">MIT 9201</strain>
    </source>
</reference>
<accession>A0A0A2AB75</accession>
<dbReference type="EMBL" id="JNAL01000005">
    <property type="protein sequence ID" value="KGF97663.1"/>
    <property type="molecule type" value="Genomic_DNA"/>
</dbReference>
<proteinExistence type="predicted"/>
<dbReference type="Proteomes" id="UP000030355">
    <property type="component" value="Unassembled WGS sequence"/>
</dbReference>
<organism evidence="1 2">
    <name type="scientific">Prochlorococcus marinus str. MIT 9201</name>
    <dbReference type="NCBI Taxonomy" id="93057"/>
    <lineage>
        <taxon>Bacteria</taxon>
        <taxon>Bacillati</taxon>
        <taxon>Cyanobacteriota</taxon>
        <taxon>Cyanophyceae</taxon>
        <taxon>Synechococcales</taxon>
        <taxon>Prochlorococcaceae</taxon>
        <taxon>Prochlorococcus</taxon>
    </lineage>
</organism>
<dbReference type="AlphaFoldDB" id="A0A0A2AB75"/>
<name>A0A0A2AB75_PROMR</name>
<sequence length="39" mass="4422">MDFFITSEFGLLDLSDIPLITSALGSKFSSIRIFIYHLL</sequence>
<evidence type="ECO:0000313" key="1">
    <source>
        <dbReference type="EMBL" id="KGF97663.1"/>
    </source>
</evidence>